<gene>
    <name evidence="2" type="ORF">BACVE_000438</name>
</gene>
<reference evidence="3" key="1">
    <citation type="submission" date="2020-10" db="EMBL/GenBank/DDBJ databases">
        <title>Complete genome sequence of Bacillus velezensis NST6.</title>
        <authorList>
            <person name="Choi J."/>
        </authorList>
    </citation>
    <scope>NUCLEOTIDE SEQUENCE [LARGE SCALE GENOMIC DNA]</scope>
    <source>
        <strain evidence="3">NST6</strain>
    </source>
</reference>
<evidence type="ECO:0000313" key="3">
    <source>
        <dbReference type="Proteomes" id="UP000587477"/>
    </source>
</evidence>
<evidence type="ECO:0000313" key="2">
    <source>
        <dbReference type="EMBL" id="QOY25510.1"/>
    </source>
</evidence>
<proteinExistence type="predicted"/>
<dbReference type="AlphaFoldDB" id="A0A411A4U0"/>
<dbReference type="Proteomes" id="UP000587477">
    <property type="component" value="Chromosome"/>
</dbReference>
<dbReference type="RefSeq" id="WP_017417541.1">
    <property type="nucleotide sequence ID" value="NZ_BDDG01000003.1"/>
</dbReference>
<accession>A0A411A4U0</accession>
<sequence length="261" mass="28760">MSKKTVIHDVCNVVMKRKSDGKVIATAEAQTTSLSQSIQEDYLKGGWGNQNLYQIKSDKNITGTIKNAFFSLDWLAMQQGVKVENGTVQVWEDETLTVETDGKVTLSKTPVDAVSFENSEGESYLMETESTEGQLPTTFAKEGAKVKARYKIDAEGEIVEIKADTFSEAYEMEYHTLEYDPETETIHSDLYIQFDKISPSGEAELNFEAGNAITPEIKFTALAVDNSLGRFIRVKRKADGSKGEKPTESPKQSVDLGGASA</sequence>
<evidence type="ECO:0000256" key="1">
    <source>
        <dbReference type="SAM" id="MobiDB-lite"/>
    </source>
</evidence>
<feature type="region of interest" description="Disordered" evidence="1">
    <location>
        <begin position="235"/>
        <end position="261"/>
    </location>
</feature>
<protein>
    <submittedName>
        <fullName evidence="2">Uncharacterized protein</fullName>
    </submittedName>
</protein>
<feature type="compositionally biased region" description="Basic and acidic residues" evidence="1">
    <location>
        <begin position="237"/>
        <end position="248"/>
    </location>
</feature>
<organism evidence="2 3">
    <name type="scientific">Bacillus velezensis</name>
    <dbReference type="NCBI Taxonomy" id="492670"/>
    <lineage>
        <taxon>Bacteria</taxon>
        <taxon>Bacillati</taxon>
        <taxon>Bacillota</taxon>
        <taxon>Bacilli</taxon>
        <taxon>Bacillales</taxon>
        <taxon>Bacillaceae</taxon>
        <taxon>Bacillus</taxon>
        <taxon>Bacillus amyloliquefaciens group</taxon>
    </lineage>
</organism>
<name>A0A411A4U0_BACVE</name>
<dbReference type="EMBL" id="CP063687">
    <property type="protein sequence ID" value="QOY25510.1"/>
    <property type="molecule type" value="Genomic_DNA"/>
</dbReference>